<dbReference type="InterPro" id="IPR014716">
    <property type="entry name" value="Fibrinogen_a/b/g_C_1"/>
</dbReference>
<keyword evidence="3" id="KW-1185">Reference proteome</keyword>
<dbReference type="SUPFAM" id="SSF56496">
    <property type="entry name" value="Fibrinogen C-terminal domain-like"/>
    <property type="match status" value="1"/>
</dbReference>
<feature type="domain" description="Fibrinogen C-terminal" evidence="1">
    <location>
        <begin position="1"/>
        <end position="166"/>
    </location>
</feature>
<dbReference type="PANTHER" id="PTHR19143:SF327">
    <property type="entry name" value="FI21813P1-RELATED"/>
    <property type="match status" value="1"/>
</dbReference>
<dbReference type="OMA" id="FAAYQKY"/>
<dbReference type="KEGG" id="lgi:LOTGIDRAFT_136594"/>
<organism evidence="2 3">
    <name type="scientific">Lottia gigantea</name>
    <name type="common">Giant owl limpet</name>
    <dbReference type="NCBI Taxonomy" id="225164"/>
    <lineage>
        <taxon>Eukaryota</taxon>
        <taxon>Metazoa</taxon>
        <taxon>Spiralia</taxon>
        <taxon>Lophotrochozoa</taxon>
        <taxon>Mollusca</taxon>
        <taxon>Gastropoda</taxon>
        <taxon>Patellogastropoda</taxon>
        <taxon>Lottioidea</taxon>
        <taxon>Lottiidae</taxon>
        <taxon>Lottia</taxon>
    </lineage>
</organism>
<dbReference type="Gene3D" id="3.90.215.10">
    <property type="entry name" value="Gamma Fibrinogen, chain A, domain 1"/>
    <property type="match status" value="1"/>
</dbReference>
<dbReference type="InterPro" id="IPR050373">
    <property type="entry name" value="Fibrinogen_C-term_domain"/>
</dbReference>
<feature type="non-terminal residue" evidence="2">
    <location>
        <position position="1"/>
    </location>
</feature>
<accession>V4B9U6</accession>
<evidence type="ECO:0000313" key="3">
    <source>
        <dbReference type="Proteomes" id="UP000030746"/>
    </source>
</evidence>
<dbReference type="EMBL" id="KB199835">
    <property type="protein sequence ID" value="ESP04276.1"/>
    <property type="molecule type" value="Genomic_DNA"/>
</dbReference>
<name>V4B9U6_LOTGI</name>
<evidence type="ECO:0000313" key="2">
    <source>
        <dbReference type="EMBL" id="ESP04276.1"/>
    </source>
</evidence>
<dbReference type="RefSeq" id="XP_009045086.1">
    <property type="nucleotide sequence ID" value="XM_009046838.1"/>
</dbReference>
<protein>
    <recommendedName>
        <fullName evidence="1">Fibrinogen C-terminal domain-containing protein</fullName>
    </recommendedName>
</protein>
<dbReference type="OrthoDB" id="6081480at2759"/>
<dbReference type="Proteomes" id="UP000030746">
    <property type="component" value="Unassembled WGS sequence"/>
</dbReference>
<gene>
    <name evidence="2" type="ORF">LOTGIDRAFT_136594</name>
</gene>
<evidence type="ECO:0000259" key="1">
    <source>
        <dbReference type="PROSITE" id="PS51406"/>
    </source>
</evidence>
<dbReference type="GO" id="GO:0005615">
    <property type="term" value="C:extracellular space"/>
    <property type="evidence" value="ECO:0007669"/>
    <property type="project" value="TreeGrafter"/>
</dbReference>
<dbReference type="PROSITE" id="PS51406">
    <property type="entry name" value="FIBRINOGEN_C_2"/>
    <property type="match status" value="1"/>
</dbReference>
<dbReference type="PANTHER" id="PTHR19143">
    <property type="entry name" value="FIBRINOGEN/TENASCIN/ANGIOPOEITIN"/>
    <property type="match status" value="1"/>
</dbReference>
<dbReference type="GeneID" id="20233824"/>
<dbReference type="InterPro" id="IPR002181">
    <property type="entry name" value="Fibrinogen_a/b/g_C_dom"/>
</dbReference>
<dbReference type="AlphaFoldDB" id="V4B9U6"/>
<dbReference type="SMART" id="SM00186">
    <property type="entry name" value="FBG"/>
    <property type="match status" value="1"/>
</dbReference>
<sequence>IDGVFVIRPTIAYAPFQVRCIMENGGYTVIQSNTINDIANFNRTWQEYVEGFGTLTGSHWLGLDKMHNITFGRLQAAHFYAKAMSSPEYYVRVYIGFSVEENYKMDYNFHLLADGYNDLGDSLNPSRGQLFTTYDVDNDKSTTNCAVRYGAGFWFNNCAFCNPNGVIDGMTESADTKYAYWSTLGSDIITQFEIRLQKY</sequence>
<dbReference type="CTD" id="20233824"/>
<dbReference type="Pfam" id="PF00147">
    <property type="entry name" value="Fibrinogen_C"/>
    <property type="match status" value="1"/>
</dbReference>
<dbReference type="STRING" id="225164.V4B9U6"/>
<proteinExistence type="predicted"/>
<dbReference type="InterPro" id="IPR036056">
    <property type="entry name" value="Fibrinogen-like_C"/>
</dbReference>
<dbReference type="HOGENOM" id="CLU_038628_6_2_1"/>
<reference evidence="2 3" key="1">
    <citation type="journal article" date="2013" name="Nature">
        <title>Insights into bilaterian evolution from three spiralian genomes.</title>
        <authorList>
            <person name="Simakov O."/>
            <person name="Marletaz F."/>
            <person name="Cho S.J."/>
            <person name="Edsinger-Gonzales E."/>
            <person name="Havlak P."/>
            <person name="Hellsten U."/>
            <person name="Kuo D.H."/>
            <person name="Larsson T."/>
            <person name="Lv J."/>
            <person name="Arendt D."/>
            <person name="Savage R."/>
            <person name="Osoegawa K."/>
            <person name="de Jong P."/>
            <person name="Grimwood J."/>
            <person name="Chapman J.A."/>
            <person name="Shapiro H."/>
            <person name="Aerts A."/>
            <person name="Otillar R.P."/>
            <person name="Terry A.Y."/>
            <person name="Boore J.L."/>
            <person name="Grigoriev I.V."/>
            <person name="Lindberg D.R."/>
            <person name="Seaver E.C."/>
            <person name="Weisblat D.A."/>
            <person name="Putnam N.H."/>
            <person name="Rokhsar D.S."/>
        </authorList>
    </citation>
    <scope>NUCLEOTIDE SEQUENCE [LARGE SCALE GENOMIC DNA]</scope>
</reference>
<dbReference type="Gene3D" id="4.10.530.10">
    <property type="entry name" value="Gamma-fibrinogen Carboxyl Terminal Fragment, domain 2"/>
    <property type="match status" value="1"/>
</dbReference>